<evidence type="ECO:0000259" key="5">
    <source>
        <dbReference type="Pfam" id="PF12894"/>
    </source>
</evidence>
<dbReference type="PANTHER" id="PTHR22852">
    <property type="entry name" value="LETHAL 2 DENTICLELESS PROTEIN RETINOIC ACID-REGULATED NUCLEAR MATRIX-ASSOCIATED PROTEIN"/>
    <property type="match status" value="1"/>
</dbReference>
<keyword evidence="7" id="KW-1185">Reference proteome</keyword>
<protein>
    <submittedName>
        <fullName evidence="6">WD40 repeat-like protein</fullName>
    </submittedName>
</protein>
<proteinExistence type="inferred from homology"/>
<accession>A0A1X2GMD3</accession>
<comment type="caution">
    <text evidence="6">The sequence shown here is derived from an EMBL/GenBank/DDBJ whole genome shotgun (WGS) entry which is preliminary data.</text>
</comment>
<dbReference type="PANTHER" id="PTHR22852:SF0">
    <property type="entry name" value="DENTICLELESS PROTEIN HOMOLOG"/>
    <property type="match status" value="1"/>
</dbReference>
<dbReference type="InterPro" id="IPR015943">
    <property type="entry name" value="WD40/YVTN_repeat-like_dom_sf"/>
</dbReference>
<dbReference type="GO" id="GO:0043161">
    <property type="term" value="P:proteasome-mediated ubiquitin-dependent protein catabolic process"/>
    <property type="evidence" value="ECO:0007669"/>
    <property type="project" value="TreeGrafter"/>
</dbReference>
<dbReference type="SMART" id="SM00320">
    <property type="entry name" value="WD40"/>
    <property type="match status" value="6"/>
</dbReference>
<feature type="repeat" description="WD" evidence="4">
    <location>
        <begin position="141"/>
        <end position="182"/>
    </location>
</feature>
<dbReference type="Pfam" id="PF12894">
    <property type="entry name" value="ANAPC4_WD40"/>
    <property type="match status" value="1"/>
</dbReference>
<dbReference type="Proteomes" id="UP000242146">
    <property type="component" value="Unassembled WGS sequence"/>
</dbReference>
<gene>
    <name evidence="6" type="ORF">DM01DRAFT_1303399</name>
</gene>
<dbReference type="GO" id="GO:0005634">
    <property type="term" value="C:nucleus"/>
    <property type="evidence" value="ECO:0007669"/>
    <property type="project" value="TreeGrafter"/>
</dbReference>
<dbReference type="PROSITE" id="PS50082">
    <property type="entry name" value="WD_REPEATS_2"/>
    <property type="match status" value="4"/>
</dbReference>
<dbReference type="GO" id="GO:0030674">
    <property type="term" value="F:protein-macromolecule adaptor activity"/>
    <property type="evidence" value="ECO:0007669"/>
    <property type="project" value="TreeGrafter"/>
</dbReference>
<dbReference type="OrthoDB" id="2096344at2759"/>
<dbReference type="STRING" id="101127.A0A1X2GMD3"/>
<evidence type="ECO:0000313" key="7">
    <source>
        <dbReference type="Proteomes" id="UP000242146"/>
    </source>
</evidence>
<evidence type="ECO:0000256" key="1">
    <source>
        <dbReference type="ARBA" id="ARBA00004906"/>
    </source>
</evidence>
<keyword evidence="4" id="KW-0853">WD repeat</keyword>
<dbReference type="AlphaFoldDB" id="A0A1X2GMD3"/>
<dbReference type="InterPro" id="IPR051865">
    <property type="entry name" value="WD-repeat_CDT2_adapter"/>
</dbReference>
<organism evidence="6 7">
    <name type="scientific">Hesseltinella vesiculosa</name>
    <dbReference type="NCBI Taxonomy" id="101127"/>
    <lineage>
        <taxon>Eukaryota</taxon>
        <taxon>Fungi</taxon>
        <taxon>Fungi incertae sedis</taxon>
        <taxon>Mucoromycota</taxon>
        <taxon>Mucoromycotina</taxon>
        <taxon>Mucoromycetes</taxon>
        <taxon>Mucorales</taxon>
        <taxon>Cunninghamellaceae</taxon>
        <taxon>Hesseltinella</taxon>
    </lineage>
</organism>
<feature type="domain" description="Anaphase-promoting complex subunit 4-like WD40" evidence="5">
    <location>
        <begin position="110"/>
        <end position="196"/>
    </location>
</feature>
<feature type="repeat" description="WD" evidence="4">
    <location>
        <begin position="408"/>
        <end position="444"/>
    </location>
</feature>
<sequence>MLSSNTPVSPTANIITLPNGKRQRIEQHNVPRTAMSPFLQRAPVTSLYQSIQCRSMFGNRLFGRKIHYSGRSILDRYRCHDNQVYYFYFPDYTSCLPYSVDYSHSAMGGNLLAVPDEDGRVSIMRTDKSNEPSQSEFHCTFHCHGDAATDAKWSMDDTMLLTSGGDYTIRIMDVEQHSCLAAFSGHKGVIRAANWHPTNPHLIVSACRAGAFNLWDTRCRQIGISTDEKFQSHVLNFVEFDAYPVYGPVRAVEDAHVEKGKTSRKGKISAPRTVTCALFYGQDEEKVLTSGSLDGMVKLWDCRAGRTSRPIETTVYKDKQGVTKGIADMKLDQSGTRLFSLCMDDSVYMHYLVDITKPARRYTDPAFKAGFSSTLSLSHDDQFLLAGSNHNQLFCWDIEGDLKQAHRFDGHTDAVTGVAWHHQSNNEFASCGNDHRVRIFKKDK</sequence>
<dbReference type="InterPro" id="IPR024977">
    <property type="entry name" value="Apc4-like_WD40_dom"/>
</dbReference>
<dbReference type="Pfam" id="PF00400">
    <property type="entry name" value="WD40"/>
    <property type="match status" value="2"/>
</dbReference>
<dbReference type="EMBL" id="MCGT01000009">
    <property type="protein sequence ID" value="ORX57008.1"/>
    <property type="molecule type" value="Genomic_DNA"/>
</dbReference>
<feature type="repeat" description="WD" evidence="4">
    <location>
        <begin position="288"/>
        <end position="310"/>
    </location>
</feature>
<dbReference type="PROSITE" id="PS50294">
    <property type="entry name" value="WD_REPEATS_REGION"/>
    <property type="match status" value="1"/>
</dbReference>
<evidence type="ECO:0000256" key="4">
    <source>
        <dbReference type="PROSITE-ProRule" id="PRU00221"/>
    </source>
</evidence>
<feature type="repeat" description="WD" evidence="4">
    <location>
        <begin position="183"/>
        <end position="218"/>
    </location>
</feature>
<dbReference type="Gene3D" id="2.130.10.10">
    <property type="entry name" value="YVTN repeat-like/Quinoprotein amine dehydrogenase"/>
    <property type="match status" value="2"/>
</dbReference>
<name>A0A1X2GMD3_9FUNG</name>
<dbReference type="InterPro" id="IPR001680">
    <property type="entry name" value="WD40_rpt"/>
</dbReference>
<reference evidence="6 7" key="1">
    <citation type="submission" date="2016-07" db="EMBL/GenBank/DDBJ databases">
        <title>Pervasive Adenine N6-methylation of Active Genes in Fungi.</title>
        <authorList>
            <consortium name="DOE Joint Genome Institute"/>
            <person name="Mondo S.J."/>
            <person name="Dannebaum R.O."/>
            <person name="Kuo R.C."/>
            <person name="Labutti K."/>
            <person name="Haridas S."/>
            <person name="Kuo A."/>
            <person name="Salamov A."/>
            <person name="Ahrendt S.R."/>
            <person name="Lipzen A."/>
            <person name="Sullivan W."/>
            <person name="Andreopoulos W.B."/>
            <person name="Clum A."/>
            <person name="Lindquist E."/>
            <person name="Daum C."/>
            <person name="Ramamoorthy G.K."/>
            <person name="Gryganskyi A."/>
            <person name="Culley D."/>
            <person name="Magnuson J.K."/>
            <person name="James T.Y."/>
            <person name="O'Malley M.A."/>
            <person name="Stajich J.E."/>
            <person name="Spatafora J.W."/>
            <person name="Visel A."/>
            <person name="Grigoriev I.V."/>
        </authorList>
    </citation>
    <scope>NUCLEOTIDE SEQUENCE [LARGE SCALE GENOMIC DNA]</scope>
    <source>
        <strain evidence="6 7">NRRL 3301</strain>
    </source>
</reference>
<keyword evidence="2" id="KW-0833">Ubl conjugation pathway</keyword>
<evidence type="ECO:0000256" key="3">
    <source>
        <dbReference type="ARBA" id="ARBA00038344"/>
    </source>
</evidence>
<dbReference type="SUPFAM" id="SSF50978">
    <property type="entry name" value="WD40 repeat-like"/>
    <property type="match status" value="1"/>
</dbReference>
<evidence type="ECO:0000313" key="6">
    <source>
        <dbReference type="EMBL" id="ORX57008.1"/>
    </source>
</evidence>
<evidence type="ECO:0000256" key="2">
    <source>
        <dbReference type="ARBA" id="ARBA00022786"/>
    </source>
</evidence>
<dbReference type="InterPro" id="IPR036322">
    <property type="entry name" value="WD40_repeat_dom_sf"/>
</dbReference>
<comment type="pathway">
    <text evidence="1">Protein modification; protein ubiquitination.</text>
</comment>
<comment type="similarity">
    <text evidence="3">Belongs to the WD repeat cdt2 family.</text>
</comment>